<comment type="subcellular location">
    <subcellularLocation>
        <location evidence="1">Membrane</location>
        <topology evidence="1">Multi-pass membrane protein</topology>
    </subcellularLocation>
</comment>
<protein>
    <recommendedName>
        <fullName evidence="10">SLC41A/MgtE integral membrane domain-containing protein</fullName>
    </recommendedName>
</protein>
<dbReference type="SUPFAM" id="SSF161093">
    <property type="entry name" value="MgtE membrane domain-like"/>
    <property type="match status" value="4"/>
</dbReference>
<dbReference type="Gene3D" id="1.10.357.20">
    <property type="entry name" value="SLC41 divalent cation transporters, integral membrane domain"/>
    <property type="match status" value="2"/>
</dbReference>
<dbReference type="PANTHER" id="PTHR16228:SF7">
    <property type="entry name" value="SLC41A_MGTE INTEGRAL MEMBRANE DOMAIN-CONTAINING PROTEIN"/>
    <property type="match status" value="1"/>
</dbReference>
<evidence type="ECO:0000256" key="7">
    <source>
        <dbReference type="ARBA" id="ARBA00023065"/>
    </source>
</evidence>
<evidence type="ECO:0000256" key="5">
    <source>
        <dbReference type="ARBA" id="ARBA00022842"/>
    </source>
</evidence>
<evidence type="ECO:0000259" key="10">
    <source>
        <dbReference type="Pfam" id="PF01769"/>
    </source>
</evidence>
<keyword evidence="4 9" id="KW-0812">Transmembrane</keyword>
<dbReference type="InterPro" id="IPR036739">
    <property type="entry name" value="SLC41_membr_dom_sf"/>
</dbReference>
<proteinExistence type="inferred from homology"/>
<feature type="transmembrane region" description="Helical" evidence="9">
    <location>
        <begin position="439"/>
        <end position="461"/>
    </location>
</feature>
<feature type="transmembrane region" description="Helical" evidence="9">
    <location>
        <begin position="639"/>
        <end position="663"/>
    </location>
</feature>
<keyword evidence="3" id="KW-0813">Transport</keyword>
<name>A0A9Q0M715_BLOTA</name>
<evidence type="ECO:0000256" key="3">
    <source>
        <dbReference type="ARBA" id="ARBA00022448"/>
    </source>
</evidence>
<evidence type="ECO:0000256" key="2">
    <source>
        <dbReference type="ARBA" id="ARBA00009749"/>
    </source>
</evidence>
<evidence type="ECO:0000313" key="12">
    <source>
        <dbReference type="Proteomes" id="UP001142055"/>
    </source>
</evidence>
<keyword evidence="12" id="KW-1185">Reference proteome</keyword>
<sequence>MLIPFTVAGFGSVFAGIVLNAVTKWTVFDAIPQLEIMVPAFLGLIGNIETTLASRLSTHANLGTLDTWAGLSSIMLGNFLVVECQASTVGLFAALASLLMSTLKEETRNKITMENSLLIASSSVVTSIITNTVLATVIAIVIILSRRFRINPDNISTPFAASMGDVCSIAILALISQRMFDYRNQILQISFIVVFVAIAPIYGYFARKNRFSRSVIYSGWTAILGAVVVEQPGGMVMQSAFEQYKVLSTFQPLVNGIASNLVGIQTSRMSTFLHSVSKKGQLPESNSRYCVGPFWVFFSKAVEFNQIPLDDITNGNIDIKKDLETGQISSIISPTAENISPPTSIDDRSQESDYEEQTSLAVLRQMGPSFMIAGFGSVFAGIVLNAVTQWSVFESIPQFEIMVSAFIGLIGNIETTLASRLSTQANLGRLDSWDSRWKVLSANMLVVQCQSSTVGLFAAAASLLMSTFTESTRDTITIENIVLLCSCSIISSVIANTILAILISIVILMARKFRINPAFVAQTLYDLRYLQLEIGIIVVLISAAPIFGYFARQNRYSKSVIYSGWTAILGAVIVEQPGGIVMQAAFAQFDVMSTFQPLVNGIGSNLVGIQTSRMSTYLHSVSKKGQLPDSNPRYCVGPFWVFLSKALADVLGNCLMAIVFLFLKAIQDPNALYEEDLPPTSFINNVVNSTILFVNESTTIS</sequence>
<reference evidence="11" key="1">
    <citation type="submission" date="2022-12" db="EMBL/GenBank/DDBJ databases">
        <title>Genome assemblies of Blomia tropicalis.</title>
        <authorList>
            <person name="Cui Y."/>
        </authorList>
    </citation>
    <scope>NUCLEOTIDE SEQUENCE</scope>
    <source>
        <tissue evidence="11">Adult mites</tissue>
    </source>
</reference>
<feature type="transmembrane region" description="Helical" evidence="9">
    <location>
        <begin position="529"/>
        <end position="550"/>
    </location>
</feature>
<dbReference type="Proteomes" id="UP001142055">
    <property type="component" value="Chromosome 2"/>
</dbReference>
<evidence type="ECO:0000256" key="8">
    <source>
        <dbReference type="ARBA" id="ARBA00023136"/>
    </source>
</evidence>
<keyword evidence="8 9" id="KW-0472">Membrane</keyword>
<feature type="transmembrane region" description="Helical" evidence="9">
    <location>
        <begin position="481"/>
        <end position="508"/>
    </location>
</feature>
<evidence type="ECO:0000256" key="4">
    <source>
        <dbReference type="ARBA" id="ARBA00022692"/>
    </source>
</evidence>
<feature type="transmembrane region" description="Helical" evidence="9">
    <location>
        <begin position="370"/>
        <end position="393"/>
    </location>
</feature>
<feature type="domain" description="SLC41A/MgtE integral membrane" evidence="10">
    <location>
        <begin position="38"/>
        <end position="175"/>
    </location>
</feature>
<keyword evidence="5" id="KW-0460">Magnesium</keyword>
<dbReference type="InterPro" id="IPR006667">
    <property type="entry name" value="SLC41_membr_dom"/>
</dbReference>
<dbReference type="InterPro" id="IPR045349">
    <property type="entry name" value="SLC41A1-3"/>
</dbReference>
<dbReference type="EMBL" id="JAPWDV010000002">
    <property type="protein sequence ID" value="KAJ6220591.1"/>
    <property type="molecule type" value="Genomic_DNA"/>
</dbReference>
<dbReference type="FunFam" id="1.10.357.20:FF:000001">
    <property type="entry name" value="Solute carrier family 41 member 2"/>
    <property type="match status" value="1"/>
</dbReference>
<comment type="similarity">
    <text evidence="2">Belongs to the SLC41A transporter family.</text>
</comment>
<keyword evidence="6 9" id="KW-1133">Transmembrane helix</keyword>
<comment type="caution">
    <text evidence="11">The sequence shown here is derived from an EMBL/GenBank/DDBJ whole genome shotgun (WGS) entry which is preliminary data.</text>
</comment>
<dbReference type="Pfam" id="PF01769">
    <property type="entry name" value="MgtE"/>
    <property type="match status" value="2"/>
</dbReference>
<evidence type="ECO:0000256" key="9">
    <source>
        <dbReference type="SAM" id="Phobius"/>
    </source>
</evidence>
<feature type="domain" description="SLC41A/MgtE integral membrane" evidence="10">
    <location>
        <begin position="405"/>
        <end position="521"/>
    </location>
</feature>
<keyword evidence="7" id="KW-0406">Ion transport</keyword>
<dbReference type="AlphaFoldDB" id="A0A9Q0M715"/>
<evidence type="ECO:0000256" key="6">
    <source>
        <dbReference type="ARBA" id="ARBA00022989"/>
    </source>
</evidence>
<dbReference type="GO" id="GO:0008324">
    <property type="term" value="F:monoatomic cation transmembrane transporter activity"/>
    <property type="evidence" value="ECO:0007669"/>
    <property type="project" value="InterPro"/>
</dbReference>
<feature type="transmembrane region" description="Helical" evidence="9">
    <location>
        <begin position="186"/>
        <end position="205"/>
    </location>
</feature>
<dbReference type="GO" id="GO:0005886">
    <property type="term" value="C:plasma membrane"/>
    <property type="evidence" value="ECO:0007669"/>
    <property type="project" value="TreeGrafter"/>
</dbReference>
<evidence type="ECO:0000256" key="1">
    <source>
        <dbReference type="ARBA" id="ARBA00004141"/>
    </source>
</evidence>
<feature type="transmembrane region" description="Helical" evidence="9">
    <location>
        <begin position="74"/>
        <end position="96"/>
    </location>
</feature>
<evidence type="ECO:0000313" key="11">
    <source>
        <dbReference type="EMBL" id="KAJ6220591.1"/>
    </source>
</evidence>
<gene>
    <name evidence="11" type="ORF">RDWZM_006403</name>
</gene>
<dbReference type="PANTHER" id="PTHR16228">
    <property type="entry name" value="DIVALENT CATION TRANSPORTER SOLUTE CARRIER FAMILY 41"/>
    <property type="match status" value="1"/>
</dbReference>
<accession>A0A9Q0M715</accession>
<organism evidence="11 12">
    <name type="scientific">Blomia tropicalis</name>
    <name type="common">Mite</name>
    <dbReference type="NCBI Taxonomy" id="40697"/>
    <lineage>
        <taxon>Eukaryota</taxon>
        <taxon>Metazoa</taxon>
        <taxon>Ecdysozoa</taxon>
        <taxon>Arthropoda</taxon>
        <taxon>Chelicerata</taxon>
        <taxon>Arachnida</taxon>
        <taxon>Acari</taxon>
        <taxon>Acariformes</taxon>
        <taxon>Sarcoptiformes</taxon>
        <taxon>Astigmata</taxon>
        <taxon>Glycyphagoidea</taxon>
        <taxon>Echimyopodidae</taxon>
        <taxon>Blomia</taxon>
    </lineage>
</organism>
<feature type="transmembrane region" description="Helical" evidence="9">
    <location>
        <begin position="117"/>
        <end position="143"/>
    </location>
</feature>